<evidence type="ECO:0000313" key="2">
    <source>
        <dbReference type="Proteomes" id="UP000593626"/>
    </source>
</evidence>
<name>A0A7S8CCA3_9BACI</name>
<accession>A0A7S8CCA3</accession>
<sequence>MKVISYVENRVVLLCQLTKQVPATGATVRIKGRNAIVEQVLELDEKTVQVQVIREAIVKSKVALDNSKKKKR</sequence>
<dbReference type="RefSeq" id="WP_239671840.1">
    <property type="nucleotide sequence ID" value="NZ_CP049742.1"/>
</dbReference>
<organism evidence="1 2">
    <name type="scientific">Mangrovibacillus cuniculi</name>
    <dbReference type="NCBI Taxonomy" id="2593652"/>
    <lineage>
        <taxon>Bacteria</taxon>
        <taxon>Bacillati</taxon>
        <taxon>Bacillota</taxon>
        <taxon>Bacilli</taxon>
        <taxon>Bacillales</taxon>
        <taxon>Bacillaceae</taxon>
        <taxon>Mangrovibacillus</taxon>
    </lineage>
</organism>
<proteinExistence type="predicted"/>
<gene>
    <name evidence="1" type="ORF">G8O30_09425</name>
</gene>
<dbReference type="KEGG" id="mcui:G8O30_09425"/>
<dbReference type="AlphaFoldDB" id="A0A7S8CCA3"/>
<protein>
    <submittedName>
        <fullName evidence="1">Uncharacterized protein</fullName>
    </submittedName>
</protein>
<reference evidence="1 2" key="1">
    <citation type="submission" date="2019-07" db="EMBL/GenBank/DDBJ databases">
        <title>Genome sequence of 2 isolates from Red Sea Mangroves.</title>
        <authorList>
            <person name="Sefrji F."/>
            <person name="Michoud G."/>
            <person name="Merlino G."/>
            <person name="Daffonchio D."/>
        </authorList>
    </citation>
    <scope>NUCLEOTIDE SEQUENCE [LARGE SCALE GENOMIC DNA]</scope>
    <source>
        <strain evidence="1 2">R1DC41</strain>
    </source>
</reference>
<dbReference type="EMBL" id="CP049742">
    <property type="protein sequence ID" value="QPC47173.1"/>
    <property type="molecule type" value="Genomic_DNA"/>
</dbReference>
<dbReference type="Proteomes" id="UP000593626">
    <property type="component" value="Chromosome"/>
</dbReference>
<evidence type="ECO:0000313" key="1">
    <source>
        <dbReference type="EMBL" id="QPC47173.1"/>
    </source>
</evidence>
<keyword evidence="2" id="KW-1185">Reference proteome</keyword>